<evidence type="ECO:0000313" key="7">
    <source>
        <dbReference type="EMBL" id="GBM12178.1"/>
    </source>
</evidence>
<dbReference type="EMBL" id="BGPR01000310">
    <property type="protein sequence ID" value="GBM12178.1"/>
    <property type="molecule type" value="Genomic_DNA"/>
</dbReference>
<evidence type="ECO:0000259" key="6">
    <source>
        <dbReference type="Pfam" id="PF02931"/>
    </source>
</evidence>
<accession>A0A4Y2D871</accession>
<feature type="transmembrane region" description="Helical" evidence="5">
    <location>
        <begin position="351"/>
        <end position="369"/>
    </location>
</feature>
<dbReference type="GO" id="GO:0016020">
    <property type="term" value="C:membrane"/>
    <property type="evidence" value="ECO:0007669"/>
    <property type="project" value="UniProtKB-SubCell"/>
</dbReference>
<feature type="transmembrane region" description="Helical" evidence="5">
    <location>
        <begin position="522"/>
        <end position="540"/>
    </location>
</feature>
<comment type="subcellular location">
    <subcellularLocation>
        <location evidence="1">Membrane</location>
    </subcellularLocation>
</comment>
<keyword evidence="2 5" id="KW-0812">Transmembrane</keyword>
<dbReference type="InterPro" id="IPR006202">
    <property type="entry name" value="Neur_chan_lig-bd"/>
</dbReference>
<evidence type="ECO:0000313" key="8">
    <source>
        <dbReference type="Proteomes" id="UP000499080"/>
    </source>
</evidence>
<keyword evidence="8" id="KW-1185">Reference proteome</keyword>
<evidence type="ECO:0000256" key="2">
    <source>
        <dbReference type="ARBA" id="ARBA00022692"/>
    </source>
</evidence>
<dbReference type="InterPro" id="IPR036734">
    <property type="entry name" value="Neur_chan_lig-bd_sf"/>
</dbReference>
<dbReference type="InterPro" id="IPR006201">
    <property type="entry name" value="Neur_channel"/>
</dbReference>
<evidence type="ECO:0000256" key="5">
    <source>
        <dbReference type="SAM" id="Phobius"/>
    </source>
</evidence>
<dbReference type="InterPro" id="IPR036719">
    <property type="entry name" value="Neuro-gated_channel_TM_sf"/>
</dbReference>
<evidence type="ECO:0000256" key="3">
    <source>
        <dbReference type="ARBA" id="ARBA00022989"/>
    </source>
</evidence>
<protein>
    <submittedName>
        <fullName evidence="7">Acetylcholine receptor subunit delta</fullName>
    </submittedName>
</protein>
<comment type="caution">
    <text evidence="7">The sequence shown here is derived from an EMBL/GenBank/DDBJ whole genome shotgun (WGS) entry which is preliminary data.</text>
</comment>
<feature type="transmembrane region" description="Helical" evidence="5">
    <location>
        <begin position="381"/>
        <end position="403"/>
    </location>
</feature>
<dbReference type="Proteomes" id="UP000499080">
    <property type="component" value="Unassembled WGS sequence"/>
</dbReference>
<evidence type="ECO:0000256" key="4">
    <source>
        <dbReference type="ARBA" id="ARBA00023136"/>
    </source>
</evidence>
<reference evidence="7 8" key="1">
    <citation type="journal article" date="2019" name="Sci. Rep.">
        <title>Orb-weaving spider Araneus ventricosus genome elucidates the spidroin gene catalogue.</title>
        <authorList>
            <person name="Kono N."/>
            <person name="Nakamura H."/>
            <person name="Ohtoshi R."/>
            <person name="Moran D.A.P."/>
            <person name="Shinohara A."/>
            <person name="Yoshida Y."/>
            <person name="Fujiwara M."/>
            <person name="Mori M."/>
            <person name="Tomita M."/>
            <person name="Arakawa K."/>
        </authorList>
    </citation>
    <scope>NUCLEOTIDE SEQUENCE [LARGE SCALE GENOMIC DNA]</scope>
</reference>
<name>A0A4Y2D871_ARAVE</name>
<dbReference type="CDD" id="cd18989">
    <property type="entry name" value="LGIC_ECD_cation"/>
    <property type="match status" value="1"/>
</dbReference>
<proteinExistence type="predicted"/>
<gene>
    <name evidence="7" type="primary">CHRND</name>
    <name evidence="7" type="ORF">AVEN_20991_1</name>
</gene>
<dbReference type="GO" id="GO:0005230">
    <property type="term" value="F:extracellular ligand-gated monoatomic ion channel activity"/>
    <property type="evidence" value="ECO:0007669"/>
    <property type="project" value="InterPro"/>
</dbReference>
<dbReference type="PANTHER" id="PTHR18945">
    <property type="entry name" value="NEUROTRANSMITTER GATED ION CHANNEL"/>
    <property type="match status" value="1"/>
</dbReference>
<feature type="domain" description="Neurotransmitter-gated ion-channel ligand-binding" evidence="6">
    <location>
        <begin position="144"/>
        <end position="348"/>
    </location>
</feature>
<sequence length="542" mass="62027">MALSILLAKFKNLLQKFKWKVWIPPPIQPRFGTQSGFQTLSGTRFSSDSDVKTAAENRLNRRRRYFYPAGLNKLILPSDKCLNRFGDYVEKRSATIKLDVAVGIAAVINSSSMELCSIFFFVYTYVTWQLTFFLELVKAEDNETTIRQRLLKDYDRSMTPVLYARSEQASYIAVMVFRTLGLDEVKGEFILEGVTHIAWGDDRLTWECEKVKLIRVSSDQIWMPHLKILNRVTESEMTLDPHPIVFPGGVWWAPRWVFRTACIPNMKYFPFDKHTCEIRIVSVSEEGDLLQMNYSTTDLKHAAYVTTTFLMENNLWKLLSAQSESQRMIVDADVVSDVGVFKFVIERTMPLIALAILTPSLVSVILLLTTFWMEGGYVIRAAVNCTSILVSAGNLFTISRILPVTGAVTPAIVEYVTSVLVLCMLSSLQAITMSVLTRCRKQPPISYTTILEKFPKWALMMLALVPQPDEAANVDETFLFSDLSGTDQRNIPQIEDRKQENNTKIFKLQYPWEKHILLFDRLLFYLFTIVILLLIMSVIITE</sequence>
<dbReference type="GO" id="GO:0004888">
    <property type="term" value="F:transmembrane signaling receptor activity"/>
    <property type="evidence" value="ECO:0007669"/>
    <property type="project" value="InterPro"/>
</dbReference>
<keyword evidence="7" id="KW-0675">Receptor</keyword>
<dbReference type="Gene3D" id="2.70.170.10">
    <property type="entry name" value="Neurotransmitter-gated ion-channel ligand-binding domain"/>
    <property type="match status" value="1"/>
</dbReference>
<feature type="transmembrane region" description="Helical" evidence="5">
    <location>
        <begin position="415"/>
        <end position="436"/>
    </location>
</feature>
<evidence type="ECO:0000256" key="1">
    <source>
        <dbReference type="ARBA" id="ARBA00004370"/>
    </source>
</evidence>
<dbReference type="Pfam" id="PF02931">
    <property type="entry name" value="Neur_chan_LBD"/>
    <property type="match status" value="1"/>
</dbReference>
<organism evidence="7 8">
    <name type="scientific">Araneus ventricosus</name>
    <name type="common">Orbweaver spider</name>
    <name type="synonym">Epeira ventricosa</name>
    <dbReference type="NCBI Taxonomy" id="182803"/>
    <lineage>
        <taxon>Eukaryota</taxon>
        <taxon>Metazoa</taxon>
        <taxon>Ecdysozoa</taxon>
        <taxon>Arthropoda</taxon>
        <taxon>Chelicerata</taxon>
        <taxon>Arachnida</taxon>
        <taxon>Araneae</taxon>
        <taxon>Araneomorphae</taxon>
        <taxon>Entelegynae</taxon>
        <taxon>Araneoidea</taxon>
        <taxon>Araneidae</taxon>
        <taxon>Araneus</taxon>
    </lineage>
</organism>
<dbReference type="SUPFAM" id="SSF63712">
    <property type="entry name" value="Nicotinic receptor ligand binding domain-like"/>
    <property type="match status" value="1"/>
</dbReference>
<keyword evidence="3 5" id="KW-1133">Transmembrane helix</keyword>
<dbReference type="AlphaFoldDB" id="A0A4Y2D871"/>
<keyword evidence="4 5" id="KW-0472">Membrane</keyword>
<dbReference type="OrthoDB" id="410315at2759"/>
<dbReference type="SUPFAM" id="SSF90112">
    <property type="entry name" value="Neurotransmitter-gated ion-channel transmembrane pore"/>
    <property type="match status" value="1"/>
</dbReference>